<feature type="compositionally biased region" description="Low complexity" evidence="1">
    <location>
        <begin position="271"/>
        <end position="287"/>
    </location>
</feature>
<keyword evidence="3" id="KW-1185">Reference proteome</keyword>
<comment type="caution">
    <text evidence="2">The sequence shown here is derived from an EMBL/GenBank/DDBJ whole genome shotgun (WGS) entry which is preliminary data.</text>
</comment>
<feature type="region of interest" description="Disordered" evidence="1">
    <location>
        <begin position="366"/>
        <end position="478"/>
    </location>
</feature>
<organism evidence="2 3">
    <name type="scientific">Extremus antarcticus</name>
    <dbReference type="NCBI Taxonomy" id="702011"/>
    <lineage>
        <taxon>Eukaryota</taxon>
        <taxon>Fungi</taxon>
        <taxon>Dikarya</taxon>
        <taxon>Ascomycota</taxon>
        <taxon>Pezizomycotina</taxon>
        <taxon>Dothideomycetes</taxon>
        <taxon>Dothideomycetidae</taxon>
        <taxon>Mycosphaerellales</taxon>
        <taxon>Extremaceae</taxon>
        <taxon>Extremus</taxon>
    </lineage>
</organism>
<dbReference type="Proteomes" id="UP001271007">
    <property type="component" value="Unassembled WGS sequence"/>
</dbReference>
<feature type="compositionally biased region" description="Polar residues" evidence="1">
    <location>
        <begin position="464"/>
        <end position="474"/>
    </location>
</feature>
<protein>
    <submittedName>
        <fullName evidence="2">Uncharacterized protein</fullName>
    </submittedName>
</protein>
<evidence type="ECO:0000313" key="3">
    <source>
        <dbReference type="Proteomes" id="UP001271007"/>
    </source>
</evidence>
<evidence type="ECO:0000256" key="1">
    <source>
        <dbReference type="SAM" id="MobiDB-lite"/>
    </source>
</evidence>
<reference evidence="2" key="1">
    <citation type="submission" date="2023-04" db="EMBL/GenBank/DDBJ databases">
        <title>Black Yeasts Isolated from many extreme environments.</title>
        <authorList>
            <person name="Coleine C."/>
            <person name="Stajich J.E."/>
            <person name="Selbmann L."/>
        </authorList>
    </citation>
    <scope>NUCLEOTIDE SEQUENCE</scope>
    <source>
        <strain evidence="2">CCFEE 5312</strain>
    </source>
</reference>
<feature type="compositionally biased region" description="Polar residues" evidence="1">
    <location>
        <begin position="238"/>
        <end position="262"/>
    </location>
</feature>
<name>A0AAJ0DE22_9PEZI</name>
<accession>A0AAJ0DE22</accession>
<sequence>MSISAAPCPTCVFGATSTSVLSFSYHAVETITVSVIPHITVYTNGTEKTSYQSITETDTVIVGSGTNTSIPKTFTNKDDITWTVGDATLTYPTTYVHYLGFDGALATSDDVENCVDVTDASSVELPSSTNYASFIYPLVANATEANLLPTPLLEYLGELPEVSSQFHGARLTGCAPITWRGPVYASVSTTASSYANQSSSTTLPQISSVTTIPLGTNPAPVPQTTFPTSSGAPYPSVAESSSSRSGNYTFVTTKIRPSQSPSHEGPNPQNPGTVSSGSAVVSSTAPPTLKTQPISTTQTHAPVNPHNPLPAPETSEPASYESVPSSSKPAEYTSLGTTAAESITHTTAFVIEPITGKPIYTTISAPDQEHTKSPAGGPDGYTTSKGGSNPQNTPDHTGGQPDNSPHHTGGNNGPTQQHNPDGPEQTGGPGPESPGHTGDGPHHTKGPGDVSPVDNGDGPKHTPQVYTNGHTSVTAGPGGAIVIGSKTVKPGHEVTIGSGPSKTIVALHTEGKHTKLVIGGSTYGAVPHGAGVTPAAGSPQKPHLSAGVITTDGHTITAIRSGKSIIFAEGSSTATIRAGGKATFGGQTISAPQRGGSIVVNGEGAQLTAGDGSQAVVTAGGHEFTAIDAGKSIVLKDESSTVMVKDGSQTVFHGQTISIAPSGTAIVVNGKTTTLSEVDAATASASAIITAGGHTITALDNSGSVVLKEASSTATVKDGSVVTFADQTISVKPNGSAVVVNGATTSFTASATTTGVGSYITGGLSGGAGSSPSPSVTPAATNSAPSVRSSTILSALSAAVVGFVGVLAIL</sequence>
<proteinExistence type="predicted"/>
<dbReference type="EMBL" id="JAWDJX010000022">
    <property type="protein sequence ID" value="KAK3052087.1"/>
    <property type="molecule type" value="Genomic_DNA"/>
</dbReference>
<feature type="compositionally biased region" description="Polar residues" evidence="1">
    <location>
        <begin position="322"/>
        <end position="332"/>
    </location>
</feature>
<dbReference type="AlphaFoldDB" id="A0AAJ0DE22"/>
<feature type="compositionally biased region" description="Polar residues" evidence="1">
    <location>
        <begin position="289"/>
        <end position="301"/>
    </location>
</feature>
<evidence type="ECO:0000313" key="2">
    <source>
        <dbReference type="EMBL" id="KAK3052087.1"/>
    </source>
</evidence>
<feature type="compositionally biased region" description="Polar residues" evidence="1">
    <location>
        <begin position="381"/>
        <end position="403"/>
    </location>
</feature>
<feature type="region of interest" description="Disordered" evidence="1">
    <location>
        <begin position="214"/>
        <end position="332"/>
    </location>
</feature>
<feature type="compositionally biased region" description="Polar residues" evidence="1">
    <location>
        <begin position="222"/>
        <end position="231"/>
    </location>
</feature>
<gene>
    <name evidence="2" type="ORF">LTR09_006679</name>
</gene>